<gene>
    <name evidence="5" type="ORF">CS022_01775</name>
</gene>
<organism evidence="5 6">
    <name type="scientific">Veronia nyctiphanis</name>
    <dbReference type="NCBI Taxonomy" id="1278244"/>
    <lineage>
        <taxon>Bacteria</taxon>
        <taxon>Pseudomonadati</taxon>
        <taxon>Pseudomonadota</taxon>
        <taxon>Gammaproteobacteria</taxon>
        <taxon>Vibrionales</taxon>
        <taxon>Vibrionaceae</taxon>
        <taxon>Veronia</taxon>
    </lineage>
</organism>
<evidence type="ECO:0000256" key="2">
    <source>
        <dbReference type="ARBA" id="ARBA00023125"/>
    </source>
</evidence>
<keyword evidence="6" id="KW-1185">Reference proteome</keyword>
<keyword evidence="1" id="KW-0805">Transcription regulation</keyword>
<evidence type="ECO:0000256" key="1">
    <source>
        <dbReference type="ARBA" id="ARBA00023015"/>
    </source>
</evidence>
<dbReference type="RefSeq" id="WP_129120822.1">
    <property type="nucleotide sequence ID" value="NZ_PEIB01000001.1"/>
</dbReference>
<dbReference type="AlphaFoldDB" id="A0A4Q0YVU6"/>
<dbReference type="PROSITE" id="PS01124">
    <property type="entry name" value="HTH_ARAC_FAMILY_2"/>
    <property type="match status" value="1"/>
</dbReference>
<dbReference type="InterPro" id="IPR018060">
    <property type="entry name" value="HTH_AraC"/>
</dbReference>
<dbReference type="GO" id="GO:0003700">
    <property type="term" value="F:DNA-binding transcription factor activity"/>
    <property type="evidence" value="ECO:0007669"/>
    <property type="project" value="InterPro"/>
</dbReference>
<keyword evidence="3" id="KW-0804">Transcription</keyword>
<protein>
    <submittedName>
        <fullName evidence="5">AraC family transcriptional regulator</fullName>
    </submittedName>
</protein>
<feature type="domain" description="HTH araC/xylS-type" evidence="4">
    <location>
        <begin position="192"/>
        <end position="290"/>
    </location>
</feature>
<proteinExistence type="predicted"/>
<evidence type="ECO:0000313" key="5">
    <source>
        <dbReference type="EMBL" id="RXJ74935.1"/>
    </source>
</evidence>
<dbReference type="SMART" id="SM00342">
    <property type="entry name" value="HTH_ARAC"/>
    <property type="match status" value="1"/>
</dbReference>
<dbReference type="OrthoDB" id="9816011at2"/>
<dbReference type="InterPro" id="IPR009057">
    <property type="entry name" value="Homeodomain-like_sf"/>
</dbReference>
<evidence type="ECO:0000313" key="6">
    <source>
        <dbReference type="Proteomes" id="UP000290287"/>
    </source>
</evidence>
<evidence type="ECO:0000256" key="3">
    <source>
        <dbReference type="ARBA" id="ARBA00023163"/>
    </source>
</evidence>
<dbReference type="SUPFAM" id="SSF51215">
    <property type="entry name" value="Regulatory protein AraC"/>
    <property type="match status" value="1"/>
</dbReference>
<dbReference type="InterPro" id="IPR003313">
    <property type="entry name" value="AraC-bd"/>
</dbReference>
<dbReference type="PROSITE" id="PS00041">
    <property type="entry name" value="HTH_ARAC_FAMILY_1"/>
    <property type="match status" value="1"/>
</dbReference>
<reference evidence="5 6" key="1">
    <citation type="submission" date="2017-10" db="EMBL/GenBank/DDBJ databases">
        <title>Nyctiphanis sp. nov., isolated from the stomach of the euphausiid Nyctiphanes simplex (Hansen, 1911) in the Gulf of California.</title>
        <authorList>
            <person name="Gomez-Gil B."/>
            <person name="Aguilar-Mendez M."/>
            <person name="Lopez-Cortes A."/>
            <person name="Gomez-Gutierrez J."/>
            <person name="Roque A."/>
            <person name="Lang E."/>
            <person name="Gonzalez-Castillo A."/>
        </authorList>
    </citation>
    <scope>NUCLEOTIDE SEQUENCE [LARGE SCALE GENOMIC DNA]</scope>
    <source>
        <strain evidence="5 6">CAIM 600</strain>
    </source>
</reference>
<dbReference type="InterPro" id="IPR037923">
    <property type="entry name" value="HTH-like"/>
</dbReference>
<dbReference type="SUPFAM" id="SSF46689">
    <property type="entry name" value="Homeodomain-like"/>
    <property type="match status" value="2"/>
</dbReference>
<dbReference type="EMBL" id="PEIB01000001">
    <property type="protein sequence ID" value="RXJ74935.1"/>
    <property type="molecule type" value="Genomic_DNA"/>
</dbReference>
<dbReference type="PANTHER" id="PTHR43280:SF27">
    <property type="entry name" value="TRANSCRIPTIONAL REGULATOR MTLR"/>
    <property type="match status" value="1"/>
</dbReference>
<dbReference type="Pfam" id="PF12833">
    <property type="entry name" value="HTH_18"/>
    <property type="match status" value="1"/>
</dbReference>
<keyword evidence="2" id="KW-0238">DNA-binding</keyword>
<dbReference type="GO" id="GO:0043565">
    <property type="term" value="F:sequence-specific DNA binding"/>
    <property type="evidence" value="ECO:0007669"/>
    <property type="project" value="InterPro"/>
</dbReference>
<sequence length="294" mass="34354">MELVTHEIDKEPVWEFIQIEEESICYYEHGLPDRRIHWHVHEHYELHLITDTQGKVTIGNYLAPFAPGHLSLVGPWLPHNWISQLEPDEHRAKRDMVIQFKPDLFPMAARIFPELEKFAEMLERAKMGLEFLNVPLIESERRFAQIRDSQGVERLMHFLSLINYINKAENRVLSTIPASEVRDASTLQNRVSVVIDYVMTKHQQPIRLKDVASLLNMTDSYFSRFFHQSTGHRFTDFVNRVRVQRACVMLAETAEAVATISQTVGFQNLANFSRQFRRIKGVSPLAYRKKHKGF</sequence>
<evidence type="ECO:0000259" key="4">
    <source>
        <dbReference type="PROSITE" id="PS01124"/>
    </source>
</evidence>
<dbReference type="PANTHER" id="PTHR43280">
    <property type="entry name" value="ARAC-FAMILY TRANSCRIPTIONAL REGULATOR"/>
    <property type="match status" value="1"/>
</dbReference>
<dbReference type="Gene3D" id="1.10.10.60">
    <property type="entry name" value="Homeodomain-like"/>
    <property type="match status" value="2"/>
</dbReference>
<name>A0A4Q0YVU6_9GAMM</name>
<accession>A0A4Q0YVU6</accession>
<dbReference type="InterPro" id="IPR018062">
    <property type="entry name" value="HTH_AraC-typ_CS"/>
</dbReference>
<comment type="caution">
    <text evidence="5">The sequence shown here is derived from an EMBL/GenBank/DDBJ whole genome shotgun (WGS) entry which is preliminary data.</text>
</comment>
<dbReference type="Pfam" id="PF02311">
    <property type="entry name" value="AraC_binding"/>
    <property type="match status" value="1"/>
</dbReference>
<dbReference type="Proteomes" id="UP000290287">
    <property type="component" value="Unassembled WGS sequence"/>
</dbReference>